<evidence type="ECO:0000259" key="2">
    <source>
        <dbReference type="Pfam" id="PF20938"/>
    </source>
</evidence>
<accession>A0A6N3C8D6</accession>
<dbReference type="PANTHER" id="PTHR35339:SF4">
    <property type="entry name" value="LINALOOL DEHYDRATASE_ISOMERASE DOMAIN-CONTAINING PROTEIN"/>
    <property type="match status" value="1"/>
</dbReference>
<dbReference type="RefSeq" id="WP_421758062.1">
    <property type="nucleotide sequence ID" value="NZ_CACRTX010000008.1"/>
</dbReference>
<dbReference type="Pfam" id="PF10022">
    <property type="entry name" value="DUF2264"/>
    <property type="match status" value="1"/>
</dbReference>
<feature type="domain" description="DUF2264" evidence="1">
    <location>
        <begin position="15"/>
        <end position="363"/>
    </location>
</feature>
<sequence>MRNFQEALRKNPLRTKTDLEEALVDLVTPVYECMAQQGTPGRVHLGNSGAVYTQEKSDIEGFLRTLWGLGPLFSQEEACLRYPKLFQQANAGIVAGTTPTSQEYWGKLHDYDQLFVEMGALASYLIFTKPVFWDLLTPREQTNLFDWLNQINQHTIPKTNWLFFRILVNTFFEMAALPFVETTLLADQEEIERYYLADGWYFDGYENQIDYYIPFGMQYYGLLYSVLTCRSQCPYQFSYRQRAATFAQSFKQWFTKTGAALPFGRSLTYRFAQSSFFAVGAFADIEYEGFTKNEGKYLLLQNMRYWFRQPIFTQEGFLSIGYAYPNLNMAEGYNAPGSPYWAFKNFCVLAIPADAEFWTLEEQVPTFATPVRNPHSRMLLVHNQEGTELQAFTAGQHSHEHAHGNAKYEKFVYSTTFGFSVPKATVLLKQGAYDNTLAISEGQTDFKTAFGYEAFAIEDDYVYSRWRPYEQVVIETFVIPMYPWHLRYHRIQTDRRLQLVNGSFAAPADGATLSSKEGTFYQSSVGCVGIKSFPTHQEGTLLMPEPNTNLLYSRTVIPQISKTVLGGQQEWLVACLGNAFSDQIPSFDVTITADKVAMSQGDQRKTIQLSY</sequence>
<dbReference type="InterPro" id="IPR049349">
    <property type="entry name" value="DUF2264_N"/>
</dbReference>
<dbReference type="InterPro" id="IPR016624">
    <property type="entry name" value="UCP014753"/>
</dbReference>
<proteinExistence type="predicted"/>
<dbReference type="PANTHER" id="PTHR35339">
    <property type="entry name" value="LINALOOL DEHYDRATASE_ISOMERASE DOMAIN-CONTAINING PROTEIN"/>
    <property type="match status" value="1"/>
</dbReference>
<dbReference type="EMBL" id="CACRTX010000008">
    <property type="protein sequence ID" value="VYU10097.1"/>
    <property type="molecule type" value="Genomic_DNA"/>
</dbReference>
<protein>
    <recommendedName>
        <fullName evidence="4">DUF2264 domain-containing protein</fullName>
    </recommendedName>
</protein>
<dbReference type="PIRSF" id="PIRSF014753">
    <property type="entry name" value="UCP014753"/>
    <property type="match status" value="1"/>
</dbReference>
<organism evidence="3">
    <name type="scientific">Enterococcus casseliflavus</name>
    <name type="common">Enterococcus flavescens</name>
    <dbReference type="NCBI Taxonomy" id="37734"/>
    <lineage>
        <taxon>Bacteria</taxon>
        <taxon>Bacillati</taxon>
        <taxon>Bacillota</taxon>
        <taxon>Bacilli</taxon>
        <taxon>Lactobacillales</taxon>
        <taxon>Enterococcaceae</taxon>
        <taxon>Enterococcus</taxon>
    </lineage>
</organism>
<feature type="domain" description="DUF2264" evidence="2">
    <location>
        <begin position="377"/>
        <end position="575"/>
    </location>
</feature>
<reference evidence="3" key="1">
    <citation type="submission" date="2019-11" db="EMBL/GenBank/DDBJ databases">
        <authorList>
            <person name="Feng L."/>
        </authorList>
    </citation>
    <scope>NUCLEOTIDE SEQUENCE</scope>
    <source>
        <strain evidence="3">ECasseliflavusLFYP2</strain>
    </source>
</reference>
<evidence type="ECO:0008006" key="4">
    <source>
        <dbReference type="Google" id="ProtNLM"/>
    </source>
</evidence>
<evidence type="ECO:0000313" key="3">
    <source>
        <dbReference type="EMBL" id="VYU10097.1"/>
    </source>
</evidence>
<dbReference type="AlphaFoldDB" id="A0A6N3C8D6"/>
<name>A0A6N3C8D6_ENTCA</name>
<gene>
    <name evidence="3" type="ORF">ECLFYP2_02454</name>
</gene>
<evidence type="ECO:0000259" key="1">
    <source>
        <dbReference type="Pfam" id="PF10022"/>
    </source>
</evidence>
<dbReference type="InterPro" id="IPR049237">
    <property type="entry name" value="DUF2264_C"/>
</dbReference>
<dbReference type="Pfam" id="PF20938">
    <property type="entry name" value="DUF2264_C"/>
    <property type="match status" value="1"/>
</dbReference>